<evidence type="ECO:0000256" key="18">
    <source>
        <dbReference type="PROSITE-ProRule" id="PRU10141"/>
    </source>
</evidence>
<sequence>MHRSSRTPPLPHFALLFLFFLPSSITTNAIPPNNTNISSCAHFSCGGQGPDIHYPFWIAQNSTTNTSTSSYCGYPSLQLVCRDQTPALRLPSGDYAVTDINYSSRIISLADPSVLQGPTTCPTAHQNVSIRPNSSLHFTSNDTDLIFYMNCSFILPIPLIRCLGRGVGLSYLFWNGSEIPVDYELVSRCEEVVVVPVLQAALEENVGVVLDAFGRVLQRGFELGWETEGGDECRSCERIGGSCGYSETGAGDRAFACHHMDGSQEEEYGAGGEVRKSGDRPDYCGHPGFNLTCDDDIKFMIQIDNTEYQVKGVNYSNSLLTIVNQVYVGQSCPKPDENTTMDHLLFEYSDSDQNLTVFLNCSSLIPNLHDIGCLFDITKLSWYYWFDNYSLPGACQSFVTLPMIQTVVELLMSGGISFDDALQEGFSVRWTVGSGWCRDCMDSGGFCGYDSDDDRPCFCPNGLGNGSCPRVPFFIFFVFPNLSCSCPEFLSCGNASFGVWFPFYTNTTKPECKGHHMVFCDGSTPVVRFYGLKRWYVLLAIDHAPGFTRIQDQEFGNGLRIPDCNLKYEFDPPIPLSEKLFLPQSVGQNQSFFNCKLSEGKSKAWRKTAIGVSTSAGGILIASLLCLYWHKRRKRKQRSTSPIMLGRTASTEPSFKNDPELGKTGYQTTMFTYEELEEATNGFSASKELGDGGFGTVYKGKLRDGRVVAVKRLYEHNYKREEQFMNEVEILSRLHHQNLVSLYGCTSRHSRELLLVYEYVPNGTVADHLHGPRAQEGALTWPIRLNIAIETADALGYLHAVEPQIIHRDVKTNNILLDNSFHVKVADFGLSRLFPLDATHVSTAPQGTPGYVDPEYHQCYQLTDKSDVYSFGVVLAELISSKPAVDTNRTRHDINLANMTTRKVQNCQLDQLVDPSLGYQTDWEMKTMITLVAELAFRCLQLERDMRPSIKEVLEVLREIESGQYKTKKMVETDVPVKEDASLLKNTLPYSPDSVTARWESRSTTPNTSG</sequence>
<keyword evidence="4" id="KW-0723">Serine/threonine-protein kinase</keyword>
<keyword evidence="11 18" id="KW-0067">ATP-binding</keyword>
<evidence type="ECO:0000256" key="7">
    <source>
        <dbReference type="ARBA" id="ARBA00022692"/>
    </source>
</evidence>
<dbReference type="PANTHER" id="PTHR46008">
    <property type="entry name" value="LEAF RUST 10 DISEASE-RESISTANCE LOCUS RECEPTOR-LIKE PROTEIN KINASE-LIKE 1.4"/>
    <property type="match status" value="1"/>
</dbReference>
<dbReference type="PROSITE" id="PS00108">
    <property type="entry name" value="PROTEIN_KINASE_ST"/>
    <property type="match status" value="1"/>
</dbReference>
<evidence type="ECO:0000256" key="2">
    <source>
        <dbReference type="ARBA" id="ARBA00012513"/>
    </source>
</evidence>
<feature type="chain" id="PRO_5035459327" description="non-specific serine/threonine protein kinase" evidence="19">
    <location>
        <begin position="30"/>
        <end position="1010"/>
    </location>
</feature>
<keyword evidence="10 21" id="KW-0418">Kinase</keyword>
<dbReference type="EC" id="2.7.11.1" evidence="2"/>
<reference evidence="21" key="2">
    <citation type="submission" date="2019-07" db="EMBL/GenBank/DDBJ databases">
        <authorList>
            <person name="Yang Y."/>
            <person name="Bocs S."/>
            <person name="Baudouin L."/>
        </authorList>
    </citation>
    <scope>NUCLEOTIDE SEQUENCE</scope>
    <source>
        <tissue evidence="21">Spear leaf of Hainan Tall coconut</tissue>
    </source>
</reference>
<evidence type="ECO:0000256" key="11">
    <source>
        <dbReference type="ARBA" id="ARBA00022840"/>
    </source>
</evidence>
<evidence type="ECO:0000256" key="10">
    <source>
        <dbReference type="ARBA" id="ARBA00022777"/>
    </source>
</evidence>
<feature type="domain" description="Protein kinase" evidence="20">
    <location>
        <begin position="683"/>
        <end position="960"/>
    </location>
</feature>
<keyword evidence="6" id="KW-0808">Transferase</keyword>
<dbReference type="SMART" id="SM00220">
    <property type="entry name" value="S_TKc"/>
    <property type="match status" value="1"/>
</dbReference>
<name>A0A8K0I3F5_COCNU</name>
<dbReference type="GO" id="GO:0030247">
    <property type="term" value="F:polysaccharide binding"/>
    <property type="evidence" value="ECO:0007669"/>
    <property type="project" value="InterPro"/>
</dbReference>
<feature type="binding site" evidence="18">
    <location>
        <position position="711"/>
    </location>
    <ligand>
        <name>ATP</name>
        <dbReference type="ChEBI" id="CHEBI:30616"/>
    </ligand>
</feature>
<accession>A0A8K0I3F5</accession>
<dbReference type="Pfam" id="PF00069">
    <property type="entry name" value="Pkinase"/>
    <property type="match status" value="1"/>
</dbReference>
<dbReference type="Pfam" id="PF13947">
    <property type="entry name" value="GUB_WAK_bind"/>
    <property type="match status" value="2"/>
</dbReference>
<evidence type="ECO:0000256" key="12">
    <source>
        <dbReference type="ARBA" id="ARBA00022989"/>
    </source>
</evidence>
<dbReference type="InterPro" id="IPR032872">
    <property type="entry name" value="WAK_assoc_C"/>
</dbReference>
<dbReference type="PROSITE" id="PS50011">
    <property type="entry name" value="PROTEIN_KINASE_DOM"/>
    <property type="match status" value="1"/>
</dbReference>
<dbReference type="InterPro" id="IPR000719">
    <property type="entry name" value="Prot_kinase_dom"/>
</dbReference>
<keyword evidence="9 18" id="KW-0547">Nucleotide-binding</keyword>
<dbReference type="InterPro" id="IPR017441">
    <property type="entry name" value="Protein_kinase_ATP_BS"/>
</dbReference>
<dbReference type="PANTHER" id="PTHR46008:SF2">
    <property type="entry name" value="LEAF RUST 10 DISEASE-RESISTANCE LOCUS RECEPTOR-LIKE PROTEIN KINASE-LIKE 1.4"/>
    <property type="match status" value="1"/>
</dbReference>
<dbReference type="AlphaFoldDB" id="A0A8K0I3F5"/>
<dbReference type="GO" id="GO:0005524">
    <property type="term" value="F:ATP binding"/>
    <property type="evidence" value="ECO:0007669"/>
    <property type="project" value="UniProtKB-UniRule"/>
</dbReference>
<dbReference type="PROSITE" id="PS00107">
    <property type="entry name" value="PROTEIN_KINASE_ATP"/>
    <property type="match status" value="1"/>
</dbReference>
<dbReference type="SUPFAM" id="SSF56112">
    <property type="entry name" value="Protein kinase-like (PK-like)"/>
    <property type="match status" value="1"/>
</dbReference>
<evidence type="ECO:0000256" key="13">
    <source>
        <dbReference type="ARBA" id="ARBA00023136"/>
    </source>
</evidence>
<keyword evidence="12" id="KW-1133">Transmembrane helix</keyword>
<evidence type="ECO:0000256" key="4">
    <source>
        <dbReference type="ARBA" id="ARBA00022527"/>
    </source>
</evidence>
<evidence type="ECO:0000256" key="15">
    <source>
        <dbReference type="ARBA" id="ARBA00023180"/>
    </source>
</evidence>
<dbReference type="InterPro" id="IPR008271">
    <property type="entry name" value="Ser/Thr_kinase_AS"/>
</dbReference>
<dbReference type="EMBL" id="CM017874">
    <property type="protein sequence ID" value="KAG1334749.1"/>
    <property type="molecule type" value="Genomic_DNA"/>
</dbReference>
<dbReference type="Gene3D" id="3.30.200.20">
    <property type="entry name" value="Phosphorylase Kinase, domain 1"/>
    <property type="match status" value="1"/>
</dbReference>
<evidence type="ECO:0000256" key="1">
    <source>
        <dbReference type="ARBA" id="ARBA00004251"/>
    </source>
</evidence>
<evidence type="ECO:0000256" key="5">
    <source>
        <dbReference type="ARBA" id="ARBA00022553"/>
    </source>
</evidence>
<dbReference type="InterPro" id="IPR011009">
    <property type="entry name" value="Kinase-like_dom_sf"/>
</dbReference>
<dbReference type="Proteomes" id="UP000797356">
    <property type="component" value="Chromosome 3"/>
</dbReference>
<keyword evidence="3" id="KW-1003">Cell membrane</keyword>
<reference evidence="21" key="1">
    <citation type="journal article" date="2017" name="Gigascience">
        <title>The genome draft of coconut (Cocos nucifera).</title>
        <authorList>
            <person name="Xiao Y."/>
            <person name="Xu P."/>
            <person name="Fan H."/>
            <person name="Baudouin L."/>
            <person name="Xia W."/>
            <person name="Bocs S."/>
            <person name="Xu J."/>
            <person name="Li Q."/>
            <person name="Guo A."/>
            <person name="Zhou L."/>
            <person name="Li J."/>
            <person name="Wu Y."/>
            <person name="Ma Z."/>
            <person name="Armero A."/>
            <person name="Issali A.E."/>
            <person name="Liu N."/>
            <person name="Peng M."/>
            <person name="Yang Y."/>
        </authorList>
    </citation>
    <scope>NUCLEOTIDE SEQUENCE</scope>
    <source>
        <tissue evidence="21">Spear leaf of Hainan Tall coconut</tissue>
    </source>
</reference>
<keyword evidence="22" id="KW-1185">Reference proteome</keyword>
<evidence type="ECO:0000256" key="17">
    <source>
        <dbReference type="ARBA" id="ARBA00048679"/>
    </source>
</evidence>
<evidence type="ECO:0000313" key="21">
    <source>
        <dbReference type="EMBL" id="KAG1334749.1"/>
    </source>
</evidence>
<dbReference type="FunFam" id="3.30.200.20:FF:000214">
    <property type="entry name" value="WAK1-OsWAK receptor-like cytoplasmic kinase (OsWAK-RLCK)"/>
    <property type="match status" value="1"/>
</dbReference>
<protein>
    <recommendedName>
        <fullName evidence="2">non-specific serine/threonine protein kinase</fullName>
        <ecNumber evidence="2">2.7.11.1</ecNumber>
    </recommendedName>
</protein>
<comment type="catalytic activity">
    <reaction evidence="17">
        <text>L-seryl-[protein] + ATP = O-phospho-L-seryl-[protein] + ADP + H(+)</text>
        <dbReference type="Rhea" id="RHEA:17989"/>
        <dbReference type="Rhea" id="RHEA-COMP:9863"/>
        <dbReference type="Rhea" id="RHEA-COMP:11604"/>
        <dbReference type="ChEBI" id="CHEBI:15378"/>
        <dbReference type="ChEBI" id="CHEBI:29999"/>
        <dbReference type="ChEBI" id="CHEBI:30616"/>
        <dbReference type="ChEBI" id="CHEBI:83421"/>
        <dbReference type="ChEBI" id="CHEBI:456216"/>
        <dbReference type="EC" id="2.7.11.1"/>
    </reaction>
</comment>
<keyword evidence="5" id="KW-0597">Phosphoprotein</keyword>
<dbReference type="Gene3D" id="1.10.510.10">
    <property type="entry name" value="Transferase(Phosphotransferase) domain 1"/>
    <property type="match status" value="1"/>
</dbReference>
<keyword evidence="14 21" id="KW-0675">Receptor</keyword>
<keyword evidence="8 19" id="KW-0732">Signal</keyword>
<proteinExistence type="predicted"/>
<comment type="subcellular location">
    <subcellularLocation>
        <location evidence="1">Cell membrane</location>
        <topology evidence="1">Single-pass type I membrane protein</topology>
    </subcellularLocation>
</comment>
<dbReference type="GO" id="GO:0005886">
    <property type="term" value="C:plasma membrane"/>
    <property type="evidence" value="ECO:0007669"/>
    <property type="project" value="UniProtKB-SubCell"/>
</dbReference>
<evidence type="ECO:0000256" key="3">
    <source>
        <dbReference type="ARBA" id="ARBA00022475"/>
    </source>
</evidence>
<dbReference type="InterPro" id="IPR025287">
    <property type="entry name" value="WAK_GUB"/>
</dbReference>
<dbReference type="GO" id="GO:0004674">
    <property type="term" value="F:protein serine/threonine kinase activity"/>
    <property type="evidence" value="ECO:0007669"/>
    <property type="project" value="UniProtKB-KW"/>
</dbReference>
<gene>
    <name evidence="21" type="ORF">COCNU_03G008680</name>
</gene>
<keyword evidence="7" id="KW-0812">Transmembrane</keyword>
<keyword evidence="13" id="KW-0472">Membrane</keyword>
<evidence type="ECO:0000313" key="22">
    <source>
        <dbReference type="Proteomes" id="UP000797356"/>
    </source>
</evidence>
<dbReference type="Pfam" id="PF14380">
    <property type="entry name" value="WAK_assoc"/>
    <property type="match status" value="2"/>
</dbReference>
<dbReference type="CDD" id="cd14066">
    <property type="entry name" value="STKc_IRAK"/>
    <property type="match status" value="1"/>
</dbReference>
<feature type="signal peptide" evidence="19">
    <location>
        <begin position="1"/>
        <end position="29"/>
    </location>
</feature>
<keyword evidence="15" id="KW-0325">Glycoprotein</keyword>
<evidence type="ECO:0000256" key="6">
    <source>
        <dbReference type="ARBA" id="ARBA00022679"/>
    </source>
</evidence>
<evidence type="ECO:0000256" key="16">
    <source>
        <dbReference type="ARBA" id="ARBA00047899"/>
    </source>
</evidence>
<evidence type="ECO:0000256" key="8">
    <source>
        <dbReference type="ARBA" id="ARBA00022729"/>
    </source>
</evidence>
<comment type="caution">
    <text evidence="21">The sequence shown here is derived from an EMBL/GenBank/DDBJ whole genome shotgun (WGS) entry which is preliminary data.</text>
</comment>
<dbReference type="OrthoDB" id="4062651at2759"/>
<organism evidence="21 22">
    <name type="scientific">Cocos nucifera</name>
    <name type="common">Coconut palm</name>
    <dbReference type="NCBI Taxonomy" id="13894"/>
    <lineage>
        <taxon>Eukaryota</taxon>
        <taxon>Viridiplantae</taxon>
        <taxon>Streptophyta</taxon>
        <taxon>Embryophyta</taxon>
        <taxon>Tracheophyta</taxon>
        <taxon>Spermatophyta</taxon>
        <taxon>Magnoliopsida</taxon>
        <taxon>Liliopsida</taxon>
        <taxon>Arecaceae</taxon>
        <taxon>Arecoideae</taxon>
        <taxon>Cocoseae</taxon>
        <taxon>Attaleinae</taxon>
        <taxon>Cocos</taxon>
    </lineage>
</organism>
<evidence type="ECO:0000256" key="9">
    <source>
        <dbReference type="ARBA" id="ARBA00022741"/>
    </source>
</evidence>
<dbReference type="FunFam" id="1.10.510.10:FF:000161">
    <property type="entry name" value="Wall-associated receptor kinase-like 20"/>
    <property type="match status" value="1"/>
</dbReference>
<evidence type="ECO:0000256" key="14">
    <source>
        <dbReference type="ARBA" id="ARBA00023170"/>
    </source>
</evidence>
<evidence type="ECO:0000256" key="19">
    <source>
        <dbReference type="SAM" id="SignalP"/>
    </source>
</evidence>
<comment type="catalytic activity">
    <reaction evidence="16">
        <text>L-threonyl-[protein] + ATP = O-phospho-L-threonyl-[protein] + ADP + H(+)</text>
        <dbReference type="Rhea" id="RHEA:46608"/>
        <dbReference type="Rhea" id="RHEA-COMP:11060"/>
        <dbReference type="Rhea" id="RHEA-COMP:11605"/>
        <dbReference type="ChEBI" id="CHEBI:15378"/>
        <dbReference type="ChEBI" id="CHEBI:30013"/>
        <dbReference type="ChEBI" id="CHEBI:30616"/>
        <dbReference type="ChEBI" id="CHEBI:61977"/>
        <dbReference type="ChEBI" id="CHEBI:456216"/>
        <dbReference type="EC" id="2.7.11.1"/>
    </reaction>
</comment>
<evidence type="ECO:0000259" key="20">
    <source>
        <dbReference type="PROSITE" id="PS50011"/>
    </source>
</evidence>